<dbReference type="AlphaFoldDB" id="A0A6A5UJD8"/>
<proteinExistence type="predicted"/>
<evidence type="ECO:0000313" key="2">
    <source>
        <dbReference type="EMBL" id="KAF1965041.1"/>
    </source>
</evidence>
<evidence type="ECO:0000313" key="3">
    <source>
        <dbReference type="Proteomes" id="UP000800036"/>
    </source>
</evidence>
<accession>A0A6A5UJD8</accession>
<evidence type="ECO:0000256" key="1">
    <source>
        <dbReference type="SAM" id="MobiDB-lite"/>
    </source>
</evidence>
<keyword evidence="3" id="KW-1185">Reference proteome</keyword>
<reference evidence="2" key="1">
    <citation type="journal article" date="2020" name="Stud. Mycol.">
        <title>101 Dothideomycetes genomes: a test case for predicting lifestyles and emergence of pathogens.</title>
        <authorList>
            <person name="Haridas S."/>
            <person name="Albert R."/>
            <person name="Binder M."/>
            <person name="Bloem J."/>
            <person name="Labutti K."/>
            <person name="Salamov A."/>
            <person name="Andreopoulos B."/>
            <person name="Baker S."/>
            <person name="Barry K."/>
            <person name="Bills G."/>
            <person name="Bluhm B."/>
            <person name="Cannon C."/>
            <person name="Castanera R."/>
            <person name="Culley D."/>
            <person name="Daum C."/>
            <person name="Ezra D."/>
            <person name="Gonzalez J."/>
            <person name="Henrissat B."/>
            <person name="Kuo A."/>
            <person name="Liang C."/>
            <person name="Lipzen A."/>
            <person name="Lutzoni F."/>
            <person name="Magnuson J."/>
            <person name="Mondo S."/>
            <person name="Nolan M."/>
            <person name="Ohm R."/>
            <person name="Pangilinan J."/>
            <person name="Park H.-J."/>
            <person name="Ramirez L."/>
            <person name="Alfaro M."/>
            <person name="Sun H."/>
            <person name="Tritt A."/>
            <person name="Yoshinaga Y."/>
            <person name="Zwiers L.-H."/>
            <person name="Turgeon B."/>
            <person name="Goodwin S."/>
            <person name="Spatafora J."/>
            <person name="Crous P."/>
            <person name="Grigoriev I."/>
        </authorList>
    </citation>
    <scope>NUCLEOTIDE SEQUENCE</scope>
    <source>
        <strain evidence="2">CBS 107.79</strain>
    </source>
</reference>
<feature type="region of interest" description="Disordered" evidence="1">
    <location>
        <begin position="61"/>
        <end position="88"/>
    </location>
</feature>
<protein>
    <submittedName>
        <fullName evidence="2">Uncharacterized protein</fullName>
    </submittedName>
</protein>
<dbReference type="Proteomes" id="UP000800036">
    <property type="component" value="Unassembled WGS sequence"/>
</dbReference>
<name>A0A6A5UJD8_9PLEO</name>
<organism evidence="2 3">
    <name type="scientific">Bimuria novae-zelandiae CBS 107.79</name>
    <dbReference type="NCBI Taxonomy" id="1447943"/>
    <lineage>
        <taxon>Eukaryota</taxon>
        <taxon>Fungi</taxon>
        <taxon>Dikarya</taxon>
        <taxon>Ascomycota</taxon>
        <taxon>Pezizomycotina</taxon>
        <taxon>Dothideomycetes</taxon>
        <taxon>Pleosporomycetidae</taxon>
        <taxon>Pleosporales</taxon>
        <taxon>Massarineae</taxon>
        <taxon>Didymosphaeriaceae</taxon>
        <taxon>Bimuria</taxon>
    </lineage>
</organism>
<dbReference type="EMBL" id="ML976772">
    <property type="protein sequence ID" value="KAF1965041.1"/>
    <property type="molecule type" value="Genomic_DNA"/>
</dbReference>
<sequence>MQLLSPHLYQRGLTNRRANVINQRYFILCLVLSARARSKGDFMRQSVGMRRTVAVASAATRARAARPEQHGQSSTRIRAHSRVGSLDPARGRRTDLMARLAFAAPREAPAGALFPWIVYAGPCLRWPFTTHSALVCSFRREAAEYHWTTLSAPLATSTPRRPWRLPGRVQCF</sequence>
<gene>
    <name evidence="2" type="ORF">BU23DRAFT_38538</name>
</gene>